<feature type="coiled-coil region" evidence="1">
    <location>
        <begin position="299"/>
        <end position="326"/>
    </location>
</feature>
<evidence type="ECO:0000313" key="3">
    <source>
        <dbReference type="Proteomes" id="UP000281752"/>
    </source>
</evidence>
<dbReference type="Pfam" id="PF06152">
    <property type="entry name" value="Phage_min_cap2"/>
    <property type="match status" value="1"/>
</dbReference>
<evidence type="ECO:0000313" key="2">
    <source>
        <dbReference type="EMBL" id="ROX56628.1"/>
    </source>
</evidence>
<reference evidence="2 3" key="1">
    <citation type="submission" date="2018-10" db="EMBL/GenBank/DDBJ databases">
        <title>Genotypes and phenotypes of Enterococci isolated from broiler chickens.</title>
        <authorList>
            <person name="Muhammad A.R."/>
            <person name="Diarra M.S."/>
        </authorList>
    </citation>
    <scope>NUCLEOTIDE SEQUENCE [LARGE SCALE GENOMIC DNA]</scope>
    <source>
        <strain evidence="2 3">P5 C A 35</strain>
    </source>
</reference>
<proteinExistence type="predicted"/>
<keyword evidence="1" id="KW-0175">Coiled coil</keyword>
<gene>
    <name evidence="2" type="ORF">EGW36_06520</name>
</gene>
<evidence type="ECO:0000256" key="1">
    <source>
        <dbReference type="SAM" id="Coils"/>
    </source>
</evidence>
<name>A0AB74CYS5_ENTFC</name>
<dbReference type="EMBL" id="RKNM01000006">
    <property type="protein sequence ID" value="ROX56628.1"/>
    <property type="molecule type" value="Genomic_DNA"/>
</dbReference>
<protein>
    <submittedName>
        <fullName evidence="2">Capsid protein</fullName>
    </submittedName>
</protein>
<dbReference type="RefSeq" id="WP_104856288.1">
    <property type="nucleotide sequence ID" value="NZ_PUBG01000029.1"/>
</dbReference>
<dbReference type="Proteomes" id="UP000281752">
    <property type="component" value="Unassembled WGS sequence"/>
</dbReference>
<dbReference type="AlphaFoldDB" id="A0AB74CYS5"/>
<sequence length="388" mass="45068">MAITPHQLDLWSSNMAHLYQSLEGELIRIIIKRLNSGHDNILDWQREKLQQLHLFNKETAKVISQITGIAESEIKSMFDSSGEKIIRDLDKQLPYDPKPLPSNLDNIMKAYHDQVWSDINNYVNQTLLSTNFGYGTATTQMYTEIINKTTAAFNSGLFTFDEALERTIQGWAQKGIKSTFIDKGGHTWSLERYVRTVLKSTLSNTYDTLRKDRMSEYSVHTVLVTSHMGARQACSKIQGHVVDLRPVSELPPNWKYRSIYDPYWQAEYETAGGHRGVNCQHLHIPFIPGVNTNNQPKFNEKENKKVAELNKKQRYLERQVVKYKKNRIVSEALEQDENAKEWAKKIRAAQSRLRTLVDSNEYLSRNYAREKVYTPINTLLKDFHYDDF</sequence>
<organism evidence="2 3">
    <name type="scientific">Enterococcus faecium</name>
    <name type="common">Streptococcus faecium</name>
    <dbReference type="NCBI Taxonomy" id="1352"/>
    <lineage>
        <taxon>Bacteria</taxon>
        <taxon>Bacillati</taxon>
        <taxon>Bacillota</taxon>
        <taxon>Bacilli</taxon>
        <taxon>Lactobacillales</taxon>
        <taxon>Enterococcaceae</taxon>
        <taxon>Enterococcus</taxon>
    </lineage>
</organism>
<dbReference type="InterPro" id="IPR009319">
    <property type="entry name" value="Phage_A118_VSP1"/>
</dbReference>
<accession>A0AB74CYS5</accession>
<comment type="caution">
    <text evidence="2">The sequence shown here is derived from an EMBL/GenBank/DDBJ whole genome shotgun (WGS) entry which is preliminary data.</text>
</comment>
<dbReference type="GO" id="GO:0005198">
    <property type="term" value="F:structural molecule activity"/>
    <property type="evidence" value="ECO:0007669"/>
    <property type="project" value="InterPro"/>
</dbReference>